<proteinExistence type="inferred from homology"/>
<evidence type="ECO:0000256" key="8">
    <source>
        <dbReference type="SAM" id="Phobius"/>
    </source>
</evidence>
<feature type="transmembrane region" description="Helical" evidence="8">
    <location>
        <begin position="117"/>
        <end position="139"/>
    </location>
</feature>
<evidence type="ECO:0000313" key="12">
    <source>
        <dbReference type="WBParaSite" id="Pan_g4795.t1"/>
    </source>
</evidence>
<dbReference type="Pfam" id="PF05154">
    <property type="entry name" value="TM2"/>
    <property type="match status" value="1"/>
</dbReference>
<evidence type="ECO:0000313" key="11">
    <source>
        <dbReference type="Proteomes" id="UP000492821"/>
    </source>
</evidence>
<feature type="chain" id="PRO_5029008395" evidence="9">
    <location>
        <begin position="18"/>
        <end position="180"/>
    </location>
</feature>
<evidence type="ECO:0000256" key="2">
    <source>
        <dbReference type="ARBA" id="ARBA00008284"/>
    </source>
</evidence>
<keyword evidence="4 9" id="KW-0732">Signal</keyword>
<reference evidence="12" key="2">
    <citation type="submission" date="2020-10" db="UniProtKB">
        <authorList>
            <consortium name="WormBaseParasite"/>
        </authorList>
    </citation>
    <scope>IDENTIFICATION</scope>
</reference>
<feature type="domain" description="TM2" evidence="10">
    <location>
        <begin position="89"/>
        <end position="135"/>
    </location>
</feature>
<feature type="signal peptide" evidence="9">
    <location>
        <begin position="1"/>
        <end position="17"/>
    </location>
</feature>
<protein>
    <submittedName>
        <fullName evidence="12">TM2 domain-containing protein</fullName>
    </submittedName>
</protein>
<comment type="similarity">
    <text evidence="2">Belongs to the TM2 family.</text>
</comment>
<evidence type="ECO:0000256" key="3">
    <source>
        <dbReference type="ARBA" id="ARBA00022692"/>
    </source>
</evidence>
<evidence type="ECO:0000256" key="5">
    <source>
        <dbReference type="ARBA" id="ARBA00022989"/>
    </source>
</evidence>
<dbReference type="Proteomes" id="UP000492821">
    <property type="component" value="Unassembled WGS sequence"/>
</dbReference>
<organism evidence="11 12">
    <name type="scientific">Panagrellus redivivus</name>
    <name type="common">Microworm</name>
    <dbReference type="NCBI Taxonomy" id="6233"/>
    <lineage>
        <taxon>Eukaryota</taxon>
        <taxon>Metazoa</taxon>
        <taxon>Ecdysozoa</taxon>
        <taxon>Nematoda</taxon>
        <taxon>Chromadorea</taxon>
        <taxon>Rhabditida</taxon>
        <taxon>Tylenchina</taxon>
        <taxon>Panagrolaimomorpha</taxon>
        <taxon>Panagrolaimoidea</taxon>
        <taxon>Panagrolaimidae</taxon>
        <taxon>Panagrellus</taxon>
    </lineage>
</organism>
<evidence type="ECO:0000256" key="9">
    <source>
        <dbReference type="SAM" id="SignalP"/>
    </source>
</evidence>
<name>A0A7E4VYW8_PANRE</name>
<dbReference type="AlphaFoldDB" id="A0A7E4VYW8"/>
<keyword evidence="7" id="KW-0325">Glycoprotein</keyword>
<keyword evidence="6 8" id="KW-0472">Membrane</keyword>
<evidence type="ECO:0000256" key="1">
    <source>
        <dbReference type="ARBA" id="ARBA00004141"/>
    </source>
</evidence>
<dbReference type="WBParaSite" id="Pan_g4795.t1">
    <property type="protein sequence ID" value="Pan_g4795.t1"/>
    <property type="gene ID" value="Pan_g4795"/>
</dbReference>
<accession>A0A7E4VYW8</accession>
<comment type="subcellular location">
    <subcellularLocation>
        <location evidence="1">Membrane</location>
        <topology evidence="1">Multi-pass membrane protein</topology>
    </subcellularLocation>
</comment>
<feature type="transmembrane region" description="Helical" evidence="8">
    <location>
        <begin position="91"/>
        <end position="110"/>
    </location>
</feature>
<dbReference type="GO" id="GO:0016020">
    <property type="term" value="C:membrane"/>
    <property type="evidence" value="ECO:0007669"/>
    <property type="project" value="UniProtKB-SubCell"/>
</dbReference>
<evidence type="ECO:0000259" key="10">
    <source>
        <dbReference type="Pfam" id="PF05154"/>
    </source>
</evidence>
<dbReference type="PANTHER" id="PTHR21016">
    <property type="entry name" value="BETA-AMYLOID BINDING PROTEIN-RELATED"/>
    <property type="match status" value="1"/>
</dbReference>
<dbReference type="InterPro" id="IPR050932">
    <property type="entry name" value="TM2D1-3-like"/>
</dbReference>
<reference evidence="11" key="1">
    <citation type="journal article" date="2013" name="Genetics">
        <title>The draft genome and transcriptome of Panagrellus redivivus are shaped by the harsh demands of a free-living lifestyle.</title>
        <authorList>
            <person name="Srinivasan J."/>
            <person name="Dillman A.R."/>
            <person name="Macchietto M.G."/>
            <person name="Heikkinen L."/>
            <person name="Lakso M."/>
            <person name="Fracchia K.M."/>
            <person name="Antoshechkin I."/>
            <person name="Mortazavi A."/>
            <person name="Wong G."/>
            <person name="Sternberg P.W."/>
        </authorList>
    </citation>
    <scope>NUCLEOTIDE SEQUENCE [LARGE SCALE GENOMIC DNA]</scope>
    <source>
        <strain evidence="11">MT8872</strain>
    </source>
</reference>
<dbReference type="InterPro" id="IPR007829">
    <property type="entry name" value="TM2"/>
</dbReference>
<evidence type="ECO:0000256" key="7">
    <source>
        <dbReference type="ARBA" id="ARBA00023180"/>
    </source>
</evidence>
<keyword evidence="3 8" id="KW-0812">Transmembrane</keyword>
<evidence type="ECO:0000256" key="4">
    <source>
        <dbReference type="ARBA" id="ARBA00022729"/>
    </source>
</evidence>
<sequence length="180" mass="20085">MLRLTIVSVFLIAFCAALKNCNDLKKGQYICETPVIDAVTNKFTTCAEDNSISVKCKTIPGLKCRGKNDKTGEFIMKIENACRYNTHVKHVGALLLSVFLGVLGIDRFYLGHFTIGLFKLCSCGFFMLLYVADIIFIALKIITPADGSHYVVSHHEPHIASSTFLNETSMLLYNCFNCIR</sequence>
<evidence type="ECO:0000256" key="6">
    <source>
        <dbReference type="ARBA" id="ARBA00023136"/>
    </source>
</evidence>
<keyword evidence="5 8" id="KW-1133">Transmembrane helix</keyword>
<keyword evidence="11" id="KW-1185">Reference proteome</keyword>
<dbReference type="PANTHER" id="PTHR21016:SF1">
    <property type="entry name" value="TM2 DOMAIN-CONTAINING PROTEIN 1"/>
    <property type="match status" value="1"/>
</dbReference>